<dbReference type="PANTHER" id="PTHR33050:SF7">
    <property type="entry name" value="RIBONUCLEASE H"/>
    <property type="match status" value="1"/>
</dbReference>
<dbReference type="GO" id="GO:0003677">
    <property type="term" value="F:DNA binding"/>
    <property type="evidence" value="ECO:0007669"/>
    <property type="project" value="UniProtKB-KW"/>
</dbReference>
<dbReference type="Proteomes" id="UP000287166">
    <property type="component" value="Unassembled WGS sequence"/>
</dbReference>
<keyword evidence="8" id="KW-1185">Reference proteome</keyword>
<dbReference type="PROSITE" id="PS51898">
    <property type="entry name" value="TYR_RECOMBINASE"/>
    <property type="match status" value="1"/>
</dbReference>
<reference evidence="7 8" key="1">
    <citation type="journal article" date="2018" name="Sci. Rep.">
        <title>Genome sequence of the cauliflower mushroom Sparassis crispa (Hanabiratake) and its association with beneficial usage.</title>
        <authorList>
            <person name="Kiyama R."/>
            <person name="Furutani Y."/>
            <person name="Kawaguchi K."/>
            <person name="Nakanishi T."/>
        </authorList>
    </citation>
    <scope>NUCLEOTIDE SEQUENCE [LARGE SCALE GENOMIC DNA]</scope>
</reference>
<gene>
    <name evidence="7" type="ORF">SCP_0601680</name>
</gene>
<dbReference type="GO" id="GO:0006310">
    <property type="term" value="P:DNA recombination"/>
    <property type="evidence" value="ECO:0007669"/>
    <property type="project" value="UniProtKB-KW"/>
</dbReference>
<feature type="compositionally biased region" description="Polar residues" evidence="4">
    <location>
        <begin position="78"/>
        <end position="91"/>
    </location>
</feature>
<evidence type="ECO:0000259" key="5">
    <source>
        <dbReference type="PROSITE" id="PS50158"/>
    </source>
</evidence>
<dbReference type="InterPro" id="IPR002104">
    <property type="entry name" value="Integrase_catalytic"/>
</dbReference>
<dbReference type="InterPro" id="IPR001878">
    <property type="entry name" value="Znf_CCHC"/>
</dbReference>
<evidence type="ECO:0000259" key="6">
    <source>
        <dbReference type="PROSITE" id="PS51898"/>
    </source>
</evidence>
<dbReference type="GO" id="GO:0008270">
    <property type="term" value="F:zinc ion binding"/>
    <property type="evidence" value="ECO:0007669"/>
    <property type="project" value="UniProtKB-KW"/>
</dbReference>
<dbReference type="Gene3D" id="1.10.150.130">
    <property type="match status" value="1"/>
</dbReference>
<keyword evidence="3" id="KW-0863">Zinc-finger</keyword>
<keyword evidence="1" id="KW-0238">DNA-binding</keyword>
<protein>
    <recommendedName>
        <fullName evidence="9">CCHC-type domain-containing protein</fullName>
    </recommendedName>
</protein>
<feature type="region of interest" description="Disordered" evidence="4">
    <location>
        <begin position="342"/>
        <end position="377"/>
    </location>
</feature>
<dbReference type="RefSeq" id="XP_027615103.1">
    <property type="nucleotide sequence ID" value="XM_027759302.1"/>
</dbReference>
<organism evidence="7 8">
    <name type="scientific">Sparassis crispa</name>
    <dbReference type="NCBI Taxonomy" id="139825"/>
    <lineage>
        <taxon>Eukaryota</taxon>
        <taxon>Fungi</taxon>
        <taxon>Dikarya</taxon>
        <taxon>Basidiomycota</taxon>
        <taxon>Agaricomycotina</taxon>
        <taxon>Agaricomycetes</taxon>
        <taxon>Polyporales</taxon>
        <taxon>Sparassidaceae</taxon>
        <taxon>Sparassis</taxon>
    </lineage>
</organism>
<dbReference type="SUPFAM" id="SSF56672">
    <property type="entry name" value="DNA/RNA polymerases"/>
    <property type="match status" value="1"/>
</dbReference>
<dbReference type="InterPro" id="IPR010998">
    <property type="entry name" value="Integrase_recombinase_N"/>
</dbReference>
<dbReference type="OrthoDB" id="2911807at2759"/>
<dbReference type="EMBL" id="BFAD01000006">
    <property type="protein sequence ID" value="GBE84190.1"/>
    <property type="molecule type" value="Genomic_DNA"/>
</dbReference>
<dbReference type="Gene3D" id="1.10.443.10">
    <property type="entry name" value="Intergrase catalytic core"/>
    <property type="match status" value="1"/>
</dbReference>
<name>A0A401GPV6_9APHY</name>
<evidence type="ECO:0000256" key="4">
    <source>
        <dbReference type="SAM" id="MobiDB-lite"/>
    </source>
</evidence>
<dbReference type="PANTHER" id="PTHR33050">
    <property type="entry name" value="REVERSE TRANSCRIPTASE DOMAIN-CONTAINING PROTEIN"/>
    <property type="match status" value="1"/>
</dbReference>
<dbReference type="InterPro" id="IPR043502">
    <property type="entry name" value="DNA/RNA_pol_sf"/>
</dbReference>
<keyword evidence="3" id="KW-0862">Zinc</keyword>
<evidence type="ECO:0000256" key="1">
    <source>
        <dbReference type="ARBA" id="ARBA00023125"/>
    </source>
</evidence>
<proteinExistence type="predicted"/>
<evidence type="ECO:0000256" key="2">
    <source>
        <dbReference type="ARBA" id="ARBA00023172"/>
    </source>
</evidence>
<dbReference type="GeneID" id="38781107"/>
<dbReference type="InParanoid" id="A0A401GPV6"/>
<feature type="domain" description="Tyr recombinase" evidence="6">
    <location>
        <begin position="1107"/>
        <end position="1331"/>
    </location>
</feature>
<dbReference type="SUPFAM" id="SSF47823">
    <property type="entry name" value="lambda integrase-like, N-terminal domain"/>
    <property type="match status" value="1"/>
</dbReference>
<dbReference type="GO" id="GO:0015074">
    <property type="term" value="P:DNA integration"/>
    <property type="evidence" value="ECO:0007669"/>
    <property type="project" value="InterPro"/>
</dbReference>
<keyword evidence="3" id="KW-0479">Metal-binding</keyword>
<dbReference type="InterPro" id="IPR011010">
    <property type="entry name" value="DNA_brk_join_enz"/>
</dbReference>
<sequence>MPSQGPPPSVGGKDLSSFLPDESGSGGGTASLPNPAQMALFQENRERQARNAARAVRRQGGEDGVSDDEELGMLDGSDGTSPGQLDSQEPSATPAGVPSRPRTPESTDDMQLLRDVMKMTPNTRGIALKLWNAGVEKRSGAGTRTEASVGNGGKSSENALITIDSESKADLFAGRVIETPQELPALLRNGFHLPLSMCTSEVMTKMHKHPEQVQYRKMHDGKGIKRALIDIAQWPDEQAMGPEEWRDAWRNYFEILPGVCDGEIVKRFSEHHMWLSEQSDFKRIFPVILAFDINVRRGYFLTKKTFVVGSKSYNDHFLKICLEHIEKGSRCALPIPAGPIVGSSQTPYRTPSHSPDSRRPRRDGAADSTAKPFREGRASASTSMLCLICGESGHRASHCSPSPHVRRSASHGTSNTAACLVEVCTVPEPVGTSAPSAVPTVMPLRLSGASECERIITPYDAEAFKYTLRMLGLFQRYPLLPQKLRYGFPIGDFNPLLRTFAPPNHSSGAKHIDFIHQYISEQVSLGRMTGPYSQAQVEHILGSFFVSSPLAVVPKAGSKKFRLVQNCSYQDEFGVSVNSQINSDDFPTKWGTAAEVAEIIANAPAGAQAACLDIDSAFRNLPIKPAHKPFLVIQCDPGDFYVDHVLPFGVSSGTGVQGEPMDAIVDILDANDIGPSRKWVDDLITFRFPTNQCSISGAYEYALGLADIFRITDPLGVPWHRTKYSDYASCAIYSGFLWDLGQQSVALPEEKRAKYLAKLTAFIATVERGRVLQRDTMSINGTLSHITFVYPHGRAFLTNLCSFIAAFTNRYAPRFAPRSVLSDMKWWLHILNVPNVTRSLTPRGPLQDLGIWVDASSSWGIGIIISSEWSAWRWRGEADAWKGDGRDIGWAEMVAVELAVRTIEALGHGDATILVRGDNKGVEGAFACSRSRNHQVNTSIRRTEVIAMSLNILFIIRYVNTKDNLADSVSRGDPNPSMSHRQLSFQLPAELAAFLTDTSSATLVHLFNVMLTSLDPGTRKNYGAGLLRFTQFCDCLAISEDLRMPAAEPLLAAFVVQWSRRVTRSTVDTWVAGLSFWHALHGAPWQGAKMLRVTCSAISKSAPASKEKRAPITVEHLYALRANLDLSDSFDAAVYAVACVAFWCCRRLGELVIPSVGAFDPVKHVARSASVAYRTLPGGTQYAVFHVPWTKTTKQLGTDIIATEFGDPSSAVVALRHHLQANARVPAHAPFFAFEMSDTAGWAPMTRDWFLNRANAAWAAAGFEHLTGHCFRIGGATELLLRGTHPDVVATQGSWKSRAFLEYWRKIESILPLFISRSFTSSRLQLASTAMDSFKKKYSL</sequence>
<evidence type="ECO:0008006" key="9">
    <source>
        <dbReference type="Google" id="ProtNLM"/>
    </source>
</evidence>
<comment type="caution">
    <text evidence="7">The sequence shown here is derived from an EMBL/GenBank/DDBJ whole genome shotgun (WGS) entry which is preliminary data.</text>
</comment>
<evidence type="ECO:0000313" key="7">
    <source>
        <dbReference type="EMBL" id="GBE84190.1"/>
    </source>
</evidence>
<dbReference type="InterPro" id="IPR013762">
    <property type="entry name" value="Integrase-like_cat_sf"/>
</dbReference>
<feature type="region of interest" description="Disordered" evidence="4">
    <location>
        <begin position="1"/>
        <end position="109"/>
    </location>
</feature>
<keyword evidence="2" id="KW-0233">DNA recombination</keyword>
<dbReference type="PROSITE" id="PS50158">
    <property type="entry name" value="ZF_CCHC"/>
    <property type="match status" value="1"/>
</dbReference>
<evidence type="ECO:0000256" key="3">
    <source>
        <dbReference type="PROSITE-ProRule" id="PRU00047"/>
    </source>
</evidence>
<dbReference type="SUPFAM" id="SSF56349">
    <property type="entry name" value="DNA breaking-rejoining enzymes"/>
    <property type="match status" value="1"/>
</dbReference>
<evidence type="ECO:0000313" key="8">
    <source>
        <dbReference type="Proteomes" id="UP000287166"/>
    </source>
</evidence>
<feature type="domain" description="CCHC-type" evidence="5">
    <location>
        <begin position="386"/>
        <end position="399"/>
    </location>
</feature>
<feature type="compositionally biased region" description="Basic and acidic residues" evidence="4">
    <location>
        <begin position="355"/>
        <end position="365"/>
    </location>
</feature>
<dbReference type="STRING" id="139825.A0A401GPV6"/>
<accession>A0A401GPV6</accession>
<dbReference type="InterPro" id="IPR052055">
    <property type="entry name" value="Hepadnavirus_pol/RT"/>
</dbReference>